<name>A0A839K3B9_9FIRM</name>
<feature type="transmembrane region" description="Helical" evidence="2">
    <location>
        <begin position="323"/>
        <end position="345"/>
    </location>
</feature>
<evidence type="ECO:0000313" key="3">
    <source>
        <dbReference type="EMBL" id="MBB2183672.1"/>
    </source>
</evidence>
<dbReference type="Proteomes" id="UP000574276">
    <property type="component" value="Unassembled WGS sequence"/>
</dbReference>
<keyword evidence="2" id="KW-1133">Transmembrane helix</keyword>
<dbReference type="Gene3D" id="3.30.420.40">
    <property type="match status" value="4"/>
</dbReference>
<comment type="caution">
    <text evidence="3">The sequence shown here is derived from an EMBL/GenBank/DDBJ whole genome shotgun (WGS) entry which is preliminary data.</text>
</comment>
<keyword evidence="4" id="KW-1185">Reference proteome</keyword>
<proteinExistence type="predicted"/>
<dbReference type="InterPro" id="IPR050696">
    <property type="entry name" value="FtsA/MreB"/>
</dbReference>
<feature type="coiled-coil region" evidence="1">
    <location>
        <begin position="368"/>
        <end position="395"/>
    </location>
</feature>
<dbReference type="PANTHER" id="PTHR32432:SF3">
    <property type="entry name" value="ETHANOLAMINE UTILIZATION PROTEIN EUTJ"/>
    <property type="match status" value="1"/>
</dbReference>
<reference evidence="3 4" key="1">
    <citation type="submission" date="2020-07" db="EMBL/GenBank/DDBJ databases">
        <title>Characterization and genome sequencing of isolate MD1, a novel member within the family Lachnospiraceae.</title>
        <authorList>
            <person name="Rettenmaier R."/>
            <person name="Di Bello L."/>
            <person name="Zinser C."/>
            <person name="Scheitz K."/>
            <person name="Liebl W."/>
            <person name="Zverlov V."/>
        </authorList>
    </citation>
    <scope>NUCLEOTIDE SEQUENCE [LARGE SCALE GENOMIC DNA]</scope>
    <source>
        <strain evidence="3 4">MD1</strain>
    </source>
</reference>
<protein>
    <recommendedName>
        <fullName evidence="5">Type IV pilus assembly protein PilM</fullName>
    </recommendedName>
</protein>
<keyword evidence="2" id="KW-0472">Membrane</keyword>
<evidence type="ECO:0008006" key="5">
    <source>
        <dbReference type="Google" id="ProtNLM"/>
    </source>
</evidence>
<dbReference type="AlphaFoldDB" id="A0A839K3B9"/>
<organism evidence="3 4">
    <name type="scientific">Variimorphobacter saccharofermentans</name>
    <dbReference type="NCBI Taxonomy" id="2755051"/>
    <lineage>
        <taxon>Bacteria</taxon>
        <taxon>Bacillati</taxon>
        <taxon>Bacillota</taxon>
        <taxon>Clostridia</taxon>
        <taxon>Lachnospirales</taxon>
        <taxon>Lachnospiraceae</taxon>
        <taxon>Variimorphobacter</taxon>
    </lineage>
</organism>
<dbReference type="InterPro" id="IPR043129">
    <property type="entry name" value="ATPase_NBD"/>
</dbReference>
<keyword evidence="2" id="KW-0812">Transmembrane</keyword>
<dbReference type="RefSeq" id="WP_228353302.1">
    <property type="nucleotide sequence ID" value="NZ_JACEGA010000001.1"/>
</dbReference>
<sequence length="486" mass="55806">MGKRVLSIEIGELKTKLCVMDYQRKHPKVYYTQAFDTPYACMEDGFILNKDRMAQALKEMLKVTNINVTDVIFTISSSRIASHEIVIPMMKQKDIQDYVNAGASDYFPVNVSDYVISYIVLEKMQNKQYRLLVIAVHNNLFHPYYEIAKILKLNIVSVDYLSNSILQVIQRQIHTKGTNLYVQINEKNTYVYILNNGIVKLHRTIAYGTGSDEAQSLQYLISNLIRVMEYYSAKEEDRHFESIYLAGSGAKKTGIEDLFRKEINIDIKFINTLRCVNFYQDTLTDKSIQSDYLECIGAAFAPLGLVPKKYMELETKRSMHKELIIIGAFAVAVSLTLITLSTVNITQARAEKRRLEKSIAGMEYVKAYYEENEKLKKLQNEISAIEENCYSRTEELNTLIDELEKKLPTQVTIHSFRSNDQDVLIDVSMDNIDTAAMTFLQLNTIPLITDVRTEQITMKTDEVGTVTLDYIITARYTSPEREGENK</sequence>
<accession>A0A839K3B9</accession>
<keyword evidence="1" id="KW-0175">Coiled coil</keyword>
<dbReference type="Gene3D" id="3.30.1490.300">
    <property type="match status" value="1"/>
</dbReference>
<dbReference type="SUPFAM" id="SSF53067">
    <property type="entry name" value="Actin-like ATPase domain"/>
    <property type="match status" value="1"/>
</dbReference>
<dbReference type="PANTHER" id="PTHR32432">
    <property type="entry name" value="CELL DIVISION PROTEIN FTSA-RELATED"/>
    <property type="match status" value="1"/>
</dbReference>
<evidence type="ECO:0000313" key="4">
    <source>
        <dbReference type="Proteomes" id="UP000574276"/>
    </source>
</evidence>
<evidence type="ECO:0000256" key="1">
    <source>
        <dbReference type="SAM" id="Coils"/>
    </source>
</evidence>
<evidence type="ECO:0000256" key="2">
    <source>
        <dbReference type="SAM" id="Phobius"/>
    </source>
</evidence>
<gene>
    <name evidence="3" type="ORF">H0486_12385</name>
</gene>
<dbReference type="EMBL" id="JACEGA010000001">
    <property type="protein sequence ID" value="MBB2183672.1"/>
    <property type="molecule type" value="Genomic_DNA"/>
</dbReference>